<dbReference type="Proteomes" id="UP000483379">
    <property type="component" value="Unassembled WGS sequence"/>
</dbReference>
<accession>A0A6M0JT91</accession>
<name>A0A6M0JT91_9GAMM</name>
<reference evidence="1 2" key="1">
    <citation type="submission" date="2020-02" db="EMBL/GenBank/DDBJ databases">
        <title>Genome sequences of Thiorhodococcus mannitoliphagus and Thiorhodococcus minor, purple sulfur photosynthetic bacteria in the gammaproteobacterial family, Chromatiaceae.</title>
        <authorList>
            <person name="Aviles F.A."/>
            <person name="Meyer T.E."/>
            <person name="Kyndt J.A."/>
        </authorList>
    </citation>
    <scope>NUCLEOTIDE SEQUENCE [LARGE SCALE GENOMIC DNA]</scope>
    <source>
        <strain evidence="1 2">DSM 11518</strain>
    </source>
</reference>
<protein>
    <submittedName>
        <fullName evidence="1">Thioredoxin fold domain-containing protein</fullName>
    </submittedName>
</protein>
<dbReference type="EMBL" id="JAAIJQ010000001">
    <property type="protein sequence ID" value="NEV60334.1"/>
    <property type="molecule type" value="Genomic_DNA"/>
</dbReference>
<dbReference type="Gene3D" id="3.40.30.10">
    <property type="entry name" value="Glutaredoxin"/>
    <property type="match status" value="1"/>
</dbReference>
<evidence type="ECO:0000313" key="2">
    <source>
        <dbReference type="Proteomes" id="UP000483379"/>
    </source>
</evidence>
<evidence type="ECO:0000313" key="1">
    <source>
        <dbReference type="EMBL" id="NEV60334.1"/>
    </source>
</evidence>
<proteinExistence type="predicted"/>
<dbReference type="SUPFAM" id="SSF52833">
    <property type="entry name" value="Thioredoxin-like"/>
    <property type="match status" value="1"/>
</dbReference>
<comment type="caution">
    <text evidence="1">The sequence shown here is derived from an EMBL/GenBank/DDBJ whole genome shotgun (WGS) entry which is preliminary data.</text>
</comment>
<dbReference type="AlphaFoldDB" id="A0A6M0JT91"/>
<organism evidence="1 2">
    <name type="scientific">Thiorhodococcus minor</name>
    <dbReference type="NCBI Taxonomy" id="57489"/>
    <lineage>
        <taxon>Bacteria</taxon>
        <taxon>Pseudomonadati</taxon>
        <taxon>Pseudomonadota</taxon>
        <taxon>Gammaproteobacteria</taxon>
        <taxon>Chromatiales</taxon>
        <taxon>Chromatiaceae</taxon>
        <taxon>Thiorhodococcus</taxon>
    </lineage>
</organism>
<sequence>MCMCPSHPSSETTWRLLLTVTLNLPLGSVLAEPAPADVQPSDLAGLMQGIGGMRRLPVSGVQMVQSGDQVFFVSANGRYAFLGLGFDLWHGTRLTSLAEADRLMQRIDRSRLKLAGEDLGALDLGTGDGEVLVFVDPRCPQCAALLDRIRALSEVVLKTYRFRLIPLPVLSQASQREVLALNCLAETDQPGAIAALLEHRTDVLSPATGRCGQGPIQRALVTAHLLGIERVPFLIAPDGRLQSGAPADLSAWLAGEEGA</sequence>
<dbReference type="InterPro" id="IPR036249">
    <property type="entry name" value="Thioredoxin-like_sf"/>
</dbReference>
<keyword evidence="2" id="KW-1185">Reference proteome</keyword>
<gene>
    <name evidence="1" type="ORF">G3446_00225</name>
</gene>